<sequence length="169" mass="17649">MPMYVRHTSAVQMVDLAPHVRDKLTAHAESNQLDLTGVRMWLTHSENPPADKGFGKLMRRRANSADPDAEHDTVAILHPTHVLVAIDGASRGTSILSVPLTQASIAAGTGLGAELGRLAGETAGFTITGFAGSERPGSLYVGLGTEPAAAECFTAIESAIVAAKNPTPR</sequence>
<protein>
    <submittedName>
        <fullName evidence="1">Uncharacterized protein</fullName>
    </submittedName>
</protein>
<evidence type="ECO:0000313" key="2">
    <source>
        <dbReference type="Proteomes" id="UP001142153"/>
    </source>
</evidence>
<organism evidence="1 2">
    <name type="scientific">Mycobacterium hippophais</name>
    <dbReference type="NCBI Taxonomy" id="3016340"/>
    <lineage>
        <taxon>Bacteria</taxon>
        <taxon>Bacillati</taxon>
        <taxon>Actinomycetota</taxon>
        <taxon>Actinomycetes</taxon>
        <taxon>Mycobacteriales</taxon>
        <taxon>Mycobacteriaceae</taxon>
        <taxon>Mycobacterium</taxon>
    </lineage>
</organism>
<dbReference type="Proteomes" id="UP001142153">
    <property type="component" value="Unassembled WGS sequence"/>
</dbReference>
<name>A0ABT4PVR2_9MYCO</name>
<comment type="caution">
    <text evidence="1">The sequence shown here is derived from an EMBL/GenBank/DDBJ whole genome shotgun (WGS) entry which is preliminary data.</text>
</comment>
<gene>
    <name evidence="1" type="ORF">O6P37_17470</name>
</gene>
<dbReference type="RefSeq" id="WP_269895271.1">
    <property type="nucleotide sequence ID" value="NZ_JAPZPY010000008.1"/>
</dbReference>
<accession>A0ABT4PVR2</accession>
<proteinExistence type="predicted"/>
<keyword evidence="2" id="KW-1185">Reference proteome</keyword>
<reference evidence="1" key="1">
    <citation type="submission" date="2022-12" db="EMBL/GenBank/DDBJ databases">
        <authorList>
            <person name="Deng Y."/>
            <person name="Zhang Y.-Q."/>
        </authorList>
    </citation>
    <scope>NUCLEOTIDE SEQUENCE</scope>
    <source>
        <strain evidence="1">CPCC 205372</strain>
    </source>
</reference>
<dbReference type="EMBL" id="JAPZPY010000008">
    <property type="protein sequence ID" value="MCZ8380659.1"/>
    <property type="molecule type" value="Genomic_DNA"/>
</dbReference>
<evidence type="ECO:0000313" key="1">
    <source>
        <dbReference type="EMBL" id="MCZ8380659.1"/>
    </source>
</evidence>